<dbReference type="Proteomes" id="UP000275846">
    <property type="component" value="Unassembled WGS sequence"/>
</dbReference>
<reference evidence="4" key="1">
    <citation type="submission" date="2016-06" db="UniProtKB">
        <authorList>
            <consortium name="WormBaseParasite"/>
        </authorList>
    </citation>
    <scope>IDENTIFICATION</scope>
</reference>
<dbReference type="InterPro" id="IPR017850">
    <property type="entry name" value="Alkaline_phosphatase_core_sf"/>
</dbReference>
<dbReference type="Pfam" id="PF01663">
    <property type="entry name" value="Phosphodiest"/>
    <property type="match status" value="1"/>
</dbReference>
<sequence length="435" mass="50091">MKSFYISLVIFIVLLGHCLANKVILVSLDGFRWDYIDVAKKANRNVSAFEEIAAEGFRAKVKSVFTTVTFPTHFSIATGRYVENHGLYNNKFWDPKLNRYFSMRTTADAMDPVFLNYNKNEPIWITNQRHGKRSCVFYWPGSNNPYAGKYPFATFGLYSDLPTFEYRVDRVMDWITRDEFNFCAFYFNEPDHTAHKYGPNSVEVLDAIEHVNNGIAYLLKRIKENPELNGKLNLIVTADHGMAEIPRENRIELWQVLKYKQSYFGNNSPGMVGLWPEKGYNATYLYDKITEAIKAGKLKNCLVWLKEDLPERFHLKGSYRMPPVFLLGDTGFLINTNKNQYNGKGALLGNHGYENDDPLMHPFMVASGPGIQPLQGIQDINQIDIYPFVCGLLGLQRPNMIDGRLQRVTKFMKTPPSEEFMKTFHKYQIGILAEN</sequence>
<keyword evidence="1" id="KW-0732">Signal</keyword>
<gene>
    <name evidence="2" type="ORF">SSLN_LOCUS8008</name>
</gene>
<accession>A0A183SUW0</accession>
<dbReference type="EMBL" id="UYSU01034428">
    <property type="protein sequence ID" value="VDL94393.1"/>
    <property type="molecule type" value="Genomic_DNA"/>
</dbReference>
<dbReference type="InterPro" id="IPR002591">
    <property type="entry name" value="Phosphodiest/P_Trfase"/>
</dbReference>
<proteinExistence type="predicted"/>
<dbReference type="PANTHER" id="PTHR10151">
    <property type="entry name" value="ECTONUCLEOTIDE PYROPHOSPHATASE/PHOSPHODIESTERASE"/>
    <property type="match status" value="1"/>
</dbReference>
<dbReference type="OrthoDB" id="415411at2759"/>
<feature type="signal peptide" evidence="1">
    <location>
        <begin position="1"/>
        <end position="20"/>
    </location>
</feature>
<dbReference type="SUPFAM" id="SSF53649">
    <property type="entry name" value="Alkaline phosphatase-like"/>
    <property type="match status" value="1"/>
</dbReference>
<dbReference type="Gene3D" id="3.40.720.10">
    <property type="entry name" value="Alkaline Phosphatase, subunit A"/>
    <property type="match status" value="1"/>
</dbReference>
<evidence type="ECO:0000313" key="3">
    <source>
        <dbReference type="Proteomes" id="UP000275846"/>
    </source>
</evidence>
<feature type="chain" id="PRO_5043141318" evidence="1">
    <location>
        <begin position="21"/>
        <end position="435"/>
    </location>
</feature>
<protein>
    <submittedName>
        <fullName evidence="4">Ectonucleotide pyrophosphatase/phosphodiesterase family member 5</fullName>
    </submittedName>
</protein>
<name>A0A183SUW0_SCHSO</name>
<keyword evidence="3" id="KW-1185">Reference proteome</keyword>
<dbReference type="CDD" id="cd16018">
    <property type="entry name" value="Enpp"/>
    <property type="match status" value="1"/>
</dbReference>
<dbReference type="Gene3D" id="3.30.1360.180">
    <property type="match status" value="1"/>
</dbReference>
<organism evidence="4">
    <name type="scientific">Schistocephalus solidus</name>
    <name type="common">Tapeworm</name>
    <dbReference type="NCBI Taxonomy" id="70667"/>
    <lineage>
        <taxon>Eukaryota</taxon>
        <taxon>Metazoa</taxon>
        <taxon>Spiralia</taxon>
        <taxon>Lophotrochozoa</taxon>
        <taxon>Platyhelminthes</taxon>
        <taxon>Cestoda</taxon>
        <taxon>Eucestoda</taxon>
        <taxon>Diphyllobothriidea</taxon>
        <taxon>Diphyllobothriidae</taxon>
        <taxon>Schistocephalus</taxon>
    </lineage>
</organism>
<dbReference type="STRING" id="70667.A0A183SUW0"/>
<dbReference type="GO" id="GO:0016787">
    <property type="term" value="F:hydrolase activity"/>
    <property type="evidence" value="ECO:0007669"/>
    <property type="project" value="UniProtKB-ARBA"/>
</dbReference>
<evidence type="ECO:0000256" key="1">
    <source>
        <dbReference type="SAM" id="SignalP"/>
    </source>
</evidence>
<evidence type="ECO:0000313" key="2">
    <source>
        <dbReference type="EMBL" id="VDL94393.1"/>
    </source>
</evidence>
<dbReference type="PANTHER" id="PTHR10151:SF120">
    <property type="entry name" value="BIS(5'-ADENOSYL)-TRIPHOSPHATASE"/>
    <property type="match status" value="1"/>
</dbReference>
<evidence type="ECO:0000313" key="4">
    <source>
        <dbReference type="WBParaSite" id="SSLN_0000831201-mRNA-1"/>
    </source>
</evidence>
<dbReference type="WBParaSite" id="SSLN_0000831201-mRNA-1">
    <property type="protein sequence ID" value="SSLN_0000831201-mRNA-1"/>
    <property type="gene ID" value="SSLN_0000831201"/>
</dbReference>
<dbReference type="AlphaFoldDB" id="A0A183SUW0"/>
<reference evidence="2 3" key="2">
    <citation type="submission" date="2018-11" db="EMBL/GenBank/DDBJ databases">
        <authorList>
            <consortium name="Pathogen Informatics"/>
        </authorList>
    </citation>
    <scope>NUCLEOTIDE SEQUENCE [LARGE SCALE GENOMIC DNA]</scope>
    <source>
        <strain evidence="2 3">NST_G2</strain>
    </source>
</reference>